<feature type="compositionally biased region" description="Low complexity" evidence="5">
    <location>
        <begin position="27"/>
        <end position="57"/>
    </location>
</feature>
<dbReference type="STRING" id="742152.A0A2H3ITT4"/>
<dbReference type="InterPro" id="IPR017455">
    <property type="entry name" value="Znf_FYVE-rel"/>
</dbReference>
<dbReference type="AlphaFoldDB" id="A0A2H3ITT4"/>
<evidence type="ECO:0000256" key="1">
    <source>
        <dbReference type="ARBA" id="ARBA00022723"/>
    </source>
</evidence>
<dbReference type="CDD" id="cd15760">
    <property type="entry name" value="FYVE_scVPS27p_like"/>
    <property type="match status" value="1"/>
</dbReference>
<dbReference type="SUPFAM" id="SSF57903">
    <property type="entry name" value="FYVE/PHD zinc finger"/>
    <property type="match status" value="1"/>
</dbReference>
<dbReference type="PROSITE" id="PS50178">
    <property type="entry name" value="ZF_FYVE"/>
    <property type="match status" value="1"/>
</dbReference>
<feature type="region of interest" description="Disordered" evidence="5">
    <location>
        <begin position="196"/>
        <end position="235"/>
    </location>
</feature>
<evidence type="ECO:0000256" key="4">
    <source>
        <dbReference type="PROSITE-ProRule" id="PRU00091"/>
    </source>
</evidence>
<keyword evidence="2 4" id="KW-0863">Zinc-finger</keyword>
<feature type="domain" description="FYVE-type" evidence="6">
    <location>
        <begin position="93"/>
        <end position="165"/>
    </location>
</feature>
<keyword evidence="1" id="KW-0479">Metal-binding</keyword>
<reference evidence="7 8" key="1">
    <citation type="journal article" date="2012" name="Science">
        <title>The Paleozoic origin of enzymatic lignin decomposition reconstructed from 31 fungal genomes.</title>
        <authorList>
            <person name="Floudas D."/>
            <person name="Binder M."/>
            <person name="Riley R."/>
            <person name="Barry K."/>
            <person name="Blanchette R.A."/>
            <person name="Henrissat B."/>
            <person name="Martinez A.T."/>
            <person name="Otillar R."/>
            <person name="Spatafora J.W."/>
            <person name="Yadav J.S."/>
            <person name="Aerts A."/>
            <person name="Benoit I."/>
            <person name="Boyd A."/>
            <person name="Carlson A."/>
            <person name="Copeland A."/>
            <person name="Coutinho P.M."/>
            <person name="de Vries R.P."/>
            <person name="Ferreira P."/>
            <person name="Findley K."/>
            <person name="Foster B."/>
            <person name="Gaskell J."/>
            <person name="Glotzer D."/>
            <person name="Gorecki P."/>
            <person name="Heitman J."/>
            <person name="Hesse C."/>
            <person name="Hori C."/>
            <person name="Igarashi K."/>
            <person name="Jurgens J.A."/>
            <person name="Kallen N."/>
            <person name="Kersten P."/>
            <person name="Kohler A."/>
            <person name="Kuees U."/>
            <person name="Kumar T.K.A."/>
            <person name="Kuo A."/>
            <person name="LaButti K."/>
            <person name="Larrondo L.F."/>
            <person name="Lindquist E."/>
            <person name="Ling A."/>
            <person name="Lombard V."/>
            <person name="Lucas S."/>
            <person name="Lundell T."/>
            <person name="Martin R."/>
            <person name="McLaughlin D.J."/>
            <person name="Morgenstern I."/>
            <person name="Morin E."/>
            <person name="Murat C."/>
            <person name="Nagy L.G."/>
            <person name="Nolan M."/>
            <person name="Ohm R.A."/>
            <person name="Patyshakuliyeva A."/>
            <person name="Rokas A."/>
            <person name="Ruiz-Duenas F.J."/>
            <person name="Sabat G."/>
            <person name="Salamov A."/>
            <person name="Samejima M."/>
            <person name="Schmutz J."/>
            <person name="Slot J.C."/>
            <person name="St John F."/>
            <person name="Stenlid J."/>
            <person name="Sun H."/>
            <person name="Sun S."/>
            <person name="Syed K."/>
            <person name="Tsang A."/>
            <person name="Wiebenga A."/>
            <person name="Young D."/>
            <person name="Pisabarro A."/>
            <person name="Eastwood D.C."/>
            <person name="Martin F."/>
            <person name="Cullen D."/>
            <person name="Grigoriev I.V."/>
            <person name="Hibbett D.S."/>
        </authorList>
    </citation>
    <scope>NUCLEOTIDE SEQUENCE [LARGE SCALE GENOMIC DNA]</scope>
    <source>
        <strain evidence="7 8">MD-104</strain>
    </source>
</reference>
<dbReference type="PANTHER" id="PTHR23164">
    <property type="entry name" value="EARLY ENDOSOME ANTIGEN 1"/>
    <property type="match status" value="1"/>
</dbReference>
<dbReference type="PANTHER" id="PTHR23164:SF30">
    <property type="entry name" value="EARLY ENDOSOME ANTIGEN 1"/>
    <property type="match status" value="1"/>
</dbReference>
<evidence type="ECO:0000256" key="2">
    <source>
        <dbReference type="ARBA" id="ARBA00022771"/>
    </source>
</evidence>
<dbReference type="GO" id="GO:0008270">
    <property type="term" value="F:zinc ion binding"/>
    <property type="evidence" value="ECO:0007669"/>
    <property type="project" value="UniProtKB-KW"/>
</dbReference>
<gene>
    <name evidence="7" type="ORF">WOLCODRAFT_134937</name>
</gene>
<dbReference type="EMBL" id="KB467831">
    <property type="protein sequence ID" value="PCH33121.1"/>
    <property type="molecule type" value="Genomic_DNA"/>
</dbReference>
<sequence>MNFATVLASRLTSRVPSVHNGRHDESASIASSQESSTPESSSLSSSVDSSACGSAPSHNEPSVTRPNEHLAILLPKRLWKPDAQASVCDVFLCRKKFSIWERRHHCRKCGGIFCQDCSARETTLLDTTHLDFFHPPRRIPITDFESPTSPVVLARVCDYCWDQIHGVRTPKSPSITASTPIAVITDALRDSILSASTSSTTTSPATPLDGSPLRPGLRRTQTSSPQPFASQLRSPARSVEDLLKTSEALIAAVGTVDSNPPPKKPATDFGELEAYPLRYPSHICQKNGGGRWVPKPQINLIGRRLPGEKAPYEIELEREEEERRRRKANPVIIDGDFKIRRPREPEPATPCGPYVLSTF</sequence>
<dbReference type="InterPro" id="IPR011011">
    <property type="entry name" value="Znf_FYVE_PHD"/>
</dbReference>
<protein>
    <recommendedName>
        <fullName evidence="6">FYVE-type domain-containing protein</fullName>
    </recommendedName>
</protein>
<proteinExistence type="predicted"/>
<evidence type="ECO:0000313" key="7">
    <source>
        <dbReference type="EMBL" id="PCH33121.1"/>
    </source>
</evidence>
<accession>A0A2H3ITT4</accession>
<feature type="compositionally biased region" description="Polar residues" evidence="5">
    <location>
        <begin position="219"/>
        <end position="233"/>
    </location>
</feature>
<evidence type="ECO:0000259" key="6">
    <source>
        <dbReference type="PROSITE" id="PS50178"/>
    </source>
</evidence>
<keyword evidence="8" id="KW-1185">Reference proteome</keyword>
<feature type="region of interest" description="Disordered" evidence="5">
    <location>
        <begin position="14"/>
        <end position="64"/>
    </location>
</feature>
<keyword evidence="3" id="KW-0862">Zinc</keyword>
<dbReference type="InterPro" id="IPR000306">
    <property type="entry name" value="Znf_FYVE"/>
</dbReference>
<dbReference type="InterPro" id="IPR013083">
    <property type="entry name" value="Znf_RING/FYVE/PHD"/>
</dbReference>
<dbReference type="Pfam" id="PF01363">
    <property type="entry name" value="FYVE"/>
    <property type="match status" value="1"/>
</dbReference>
<evidence type="ECO:0000256" key="3">
    <source>
        <dbReference type="ARBA" id="ARBA00022833"/>
    </source>
</evidence>
<dbReference type="SMART" id="SM00064">
    <property type="entry name" value="FYVE"/>
    <property type="match status" value="1"/>
</dbReference>
<name>A0A2H3ITT4_WOLCO</name>
<evidence type="ECO:0000256" key="5">
    <source>
        <dbReference type="SAM" id="MobiDB-lite"/>
    </source>
</evidence>
<dbReference type="Proteomes" id="UP000218811">
    <property type="component" value="Unassembled WGS sequence"/>
</dbReference>
<dbReference type="OrthoDB" id="660555at2759"/>
<feature type="compositionally biased region" description="Low complexity" evidence="5">
    <location>
        <begin position="196"/>
        <end position="207"/>
    </location>
</feature>
<dbReference type="OMA" id="DNFYCRV"/>
<evidence type="ECO:0000313" key="8">
    <source>
        <dbReference type="Proteomes" id="UP000218811"/>
    </source>
</evidence>
<dbReference type="Gene3D" id="3.30.40.10">
    <property type="entry name" value="Zinc/RING finger domain, C3HC4 (zinc finger)"/>
    <property type="match status" value="1"/>
</dbReference>
<organism evidence="7 8">
    <name type="scientific">Wolfiporia cocos (strain MD-104)</name>
    <name type="common">Brown rot fungus</name>
    <dbReference type="NCBI Taxonomy" id="742152"/>
    <lineage>
        <taxon>Eukaryota</taxon>
        <taxon>Fungi</taxon>
        <taxon>Dikarya</taxon>
        <taxon>Basidiomycota</taxon>
        <taxon>Agaricomycotina</taxon>
        <taxon>Agaricomycetes</taxon>
        <taxon>Polyporales</taxon>
        <taxon>Phaeolaceae</taxon>
        <taxon>Wolfiporia</taxon>
    </lineage>
</organism>